<dbReference type="GeneTree" id="ENSGT01030000235000"/>
<feature type="region of interest" description="Disordered" evidence="1">
    <location>
        <begin position="224"/>
        <end position="279"/>
    </location>
</feature>
<feature type="compositionally biased region" description="Polar residues" evidence="1">
    <location>
        <begin position="10"/>
        <end position="24"/>
    </location>
</feature>
<dbReference type="GO" id="GO:0006970">
    <property type="term" value="P:response to osmotic stress"/>
    <property type="evidence" value="ECO:0007669"/>
    <property type="project" value="TreeGrafter"/>
</dbReference>
<reference evidence="2 3" key="1">
    <citation type="submission" date="2020-10" db="EMBL/GenBank/DDBJ databases">
        <title>Pygocentrus nattereri (red-bellied piranha) genome, fPygNat1, primary haplotype.</title>
        <authorList>
            <person name="Myers G."/>
            <person name="Meyer A."/>
            <person name="Karagic N."/>
            <person name="Pippel M."/>
            <person name="Winkler S."/>
            <person name="Tracey A."/>
            <person name="Wood J."/>
            <person name="Formenti G."/>
            <person name="Howe K."/>
            <person name="Fedrigo O."/>
            <person name="Jarvis E.D."/>
        </authorList>
    </citation>
    <scope>NUCLEOTIDE SEQUENCE [LARGE SCALE GENOMIC DNA]</scope>
</reference>
<protein>
    <recommendedName>
        <fullName evidence="4">TSC22 domain family member 4</fullName>
    </recommendedName>
</protein>
<name>A0AAR2KZJ2_PYGNA</name>
<evidence type="ECO:0000313" key="3">
    <source>
        <dbReference type="Proteomes" id="UP001501920"/>
    </source>
</evidence>
<feature type="compositionally biased region" description="Polar residues" evidence="1">
    <location>
        <begin position="42"/>
        <end position="61"/>
    </location>
</feature>
<dbReference type="Proteomes" id="UP001501920">
    <property type="component" value="Chromosome 9"/>
</dbReference>
<dbReference type="InterPro" id="IPR042553">
    <property type="entry name" value="TSC22D4"/>
</dbReference>
<dbReference type="GeneID" id="108410744"/>
<dbReference type="PANTHER" id="PTHR47610">
    <property type="entry name" value="TSC22 DOMAIN FAMILY PROTEIN 4"/>
    <property type="match status" value="1"/>
</dbReference>
<dbReference type="AlphaFoldDB" id="A0AAR2KZJ2"/>
<feature type="region of interest" description="Disordered" evidence="1">
    <location>
        <begin position="1"/>
        <end position="104"/>
    </location>
</feature>
<accession>A0AAR2KZJ2</accession>
<sequence length="378" mass="40620">MSGGKKRSGFQITSVTSDYNQPVGDSSGPKVPVSPETAASPLMSNGAQKDSGDQTTPTTAMLNGPAFSHALSPTLQTYQTSSQPSTPVTMRKQSSLDQTGAGGGASRFRVVRLGQGLGEPYKRGRWTCVDVMEREAEERGLRRVIDSMRHAHSLESLETVGLGGSEGPVGGAVLKPLGVRGLRAGHMVHSQGTTHQLAGYRVDAAHSGPPSPTHTPMYHDTHLLSPPPLTPNTPRSRKIPPPLRLDMDATGKFRATRSQPASPGPHTARDGPFHPTLTPIQTPSALALAQSMFGVGGAFELVSDERCSLVLIWVFTFQHQHHVLQKTKHLSVILQRQRSFLILSLCGGVGPVSQKSLQHSHRLTWRRASARCDTRSTI</sequence>
<dbReference type="PANTHER" id="PTHR47610:SF1">
    <property type="entry name" value="TSC22 DOMAIN FAMILY PROTEIN 4"/>
    <property type="match status" value="1"/>
</dbReference>
<evidence type="ECO:0000313" key="2">
    <source>
        <dbReference type="Ensembl" id="ENSPNAP00000069773.1"/>
    </source>
</evidence>
<feature type="compositionally biased region" description="Polar residues" evidence="1">
    <location>
        <begin position="71"/>
        <end position="98"/>
    </location>
</feature>
<reference evidence="2" key="2">
    <citation type="submission" date="2025-08" db="UniProtKB">
        <authorList>
            <consortium name="Ensembl"/>
        </authorList>
    </citation>
    <scope>IDENTIFICATION</scope>
</reference>
<reference evidence="2" key="3">
    <citation type="submission" date="2025-09" db="UniProtKB">
        <authorList>
            <consortium name="Ensembl"/>
        </authorList>
    </citation>
    <scope>IDENTIFICATION</scope>
</reference>
<evidence type="ECO:0000256" key="1">
    <source>
        <dbReference type="SAM" id="MobiDB-lite"/>
    </source>
</evidence>
<proteinExistence type="predicted"/>
<organism evidence="2 3">
    <name type="scientific">Pygocentrus nattereri</name>
    <name type="common">Red-bellied piranha</name>
    <dbReference type="NCBI Taxonomy" id="42514"/>
    <lineage>
        <taxon>Eukaryota</taxon>
        <taxon>Metazoa</taxon>
        <taxon>Chordata</taxon>
        <taxon>Craniata</taxon>
        <taxon>Vertebrata</taxon>
        <taxon>Euteleostomi</taxon>
        <taxon>Actinopterygii</taxon>
        <taxon>Neopterygii</taxon>
        <taxon>Teleostei</taxon>
        <taxon>Ostariophysi</taxon>
        <taxon>Characiformes</taxon>
        <taxon>Characoidei</taxon>
        <taxon>Pygocentrus</taxon>
    </lineage>
</organism>
<evidence type="ECO:0008006" key="4">
    <source>
        <dbReference type="Google" id="ProtNLM"/>
    </source>
</evidence>
<dbReference type="Ensembl" id="ENSPNAT00000065165.1">
    <property type="protein sequence ID" value="ENSPNAP00000069773.1"/>
    <property type="gene ID" value="ENSPNAG00000014286.2"/>
</dbReference>
<keyword evidence="3" id="KW-1185">Reference proteome</keyword>
<dbReference type="RefSeq" id="XP_037397009.1">
    <property type="nucleotide sequence ID" value="XM_037541112.1"/>
</dbReference>